<evidence type="ECO:0000313" key="2">
    <source>
        <dbReference type="Proteomes" id="UP000814128"/>
    </source>
</evidence>
<organism evidence="1 2">
    <name type="scientific">Vararia minispora EC-137</name>
    <dbReference type="NCBI Taxonomy" id="1314806"/>
    <lineage>
        <taxon>Eukaryota</taxon>
        <taxon>Fungi</taxon>
        <taxon>Dikarya</taxon>
        <taxon>Basidiomycota</taxon>
        <taxon>Agaricomycotina</taxon>
        <taxon>Agaricomycetes</taxon>
        <taxon>Russulales</taxon>
        <taxon>Lachnocladiaceae</taxon>
        <taxon>Vararia</taxon>
    </lineage>
</organism>
<dbReference type="EMBL" id="MU273575">
    <property type="protein sequence ID" value="KAI0031569.1"/>
    <property type="molecule type" value="Genomic_DNA"/>
</dbReference>
<keyword evidence="2" id="KW-1185">Reference proteome</keyword>
<gene>
    <name evidence="1" type="ORF">K488DRAFT_71299</name>
</gene>
<dbReference type="Proteomes" id="UP000814128">
    <property type="component" value="Unassembled WGS sequence"/>
</dbReference>
<accession>A0ACB8QID4</accession>
<name>A0ACB8QID4_9AGAM</name>
<protein>
    <submittedName>
        <fullName evidence="1">WD40-repeat-containing domain protein</fullName>
    </submittedName>
</protein>
<comment type="caution">
    <text evidence="1">The sequence shown here is derived from an EMBL/GenBank/DDBJ whole genome shotgun (WGS) entry which is preliminary data.</text>
</comment>
<reference evidence="1" key="2">
    <citation type="journal article" date="2022" name="New Phytol.">
        <title>Evolutionary transition to the ectomycorrhizal habit in the genomes of a hyperdiverse lineage of mushroom-forming fungi.</title>
        <authorList>
            <person name="Looney B."/>
            <person name="Miyauchi S."/>
            <person name="Morin E."/>
            <person name="Drula E."/>
            <person name="Courty P.E."/>
            <person name="Kohler A."/>
            <person name="Kuo A."/>
            <person name="LaButti K."/>
            <person name="Pangilinan J."/>
            <person name="Lipzen A."/>
            <person name="Riley R."/>
            <person name="Andreopoulos W."/>
            <person name="He G."/>
            <person name="Johnson J."/>
            <person name="Nolan M."/>
            <person name="Tritt A."/>
            <person name="Barry K.W."/>
            <person name="Grigoriev I.V."/>
            <person name="Nagy L.G."/>
            <person name="Hibbett D."/>
            <person name="Henrissat B."/>
            <person name="Matheny P.B."/>
            <person name="Labbe J."/>
            <person name="Martin F.M."/>
        </authorList>
    </citation>
    <scope>NUCLEOTIDE SEQUENCE</scope>
    <source>
        <strain evidence="1">EC-137</strain>
    </source>
</reference>
<sequence length="487" mass="54197">MTARVFRHNANQILIQTAPLPRPSVSRHTVLWPRSASHKLALYIPTPPDPSLCASKHLMIRYTEVKTLGEMHTASINCVSFSPNGRYFASGADDCFLNVFSTGTAKRIRRYQGSCSIQAIVWDDRFPNTVIAGDQSGDVHILSLRIATVLRPKARDHLVVEHVFGCVHAMAVRGAFLAISSGNTTDAWNSQIVFDPPPPFSNVIASFSEPLATAVQFVSDDTLLVAYLEHGLIYVLVLAAYGTTIAVSNLYDGLDWYTVQDPSFLRPETPIQHTCTTQMRVPSLLNASLPVKFIENGTFVVVGGWNGIAHIIGVVGGQSHQTLDHHGGVIQALDSFSRGRTRWIVTATSSTSSPELKVWKAVAKRTLPFRSCWSFMHKYLLPYLSVVRLGLSLPKHWKWRFVAIPSNTRRTIMNLVNNVTRIFAREANRYTLSNAAAGMVISVHMRGDYVPRAVKFRREQWTWKTRAAFVICAWLDASASPLEKRGD</sequence>
<proteinExistence type="predicted"/>
<reference evidence="1" key="1">
    <citation type="submission" date="2021-02" db="EMBL/GenBank/DDBJ databases">
        <authorList>
            <consortium name="DOE Joint Genome Institute"/>
            <person name="Ahrendt S."/>
            <person name="Looney B.P."/>
            <person name="Miyauchi S."/>
            <person name="Morin E."/>
            <person name="Drula E."/>
            <person name="Courty P.E."/>
            <person name="Chicoki N."/>
            <person name="Fauchery L."/>
            <person name="Kohler A."/>
            <person name="Kuo A."/>
            <person name="Labutti K."/>
            <person name="Pangilinan J."/>
            <person name="Lipzen A."/>
            <person name="Riley R."/>
            <person name="Andreopoulos W."/>
            <person name="He G."/>
            <person name="Johnson J."/>
            <person name="Barry K.W."/>
            <person name="Grigoriev I.V."/>
            <person name="Nagy L."/>
            <person name="Hibbett D."/>
            <person name="Henrissat B."/>
            <person name="Matheny P.B."/>
            <person name="Labbe J."/>
            <person name="Martin F."/>
        </authorList>
    </citation>
    <scope>NUCLEOTIDE SEQUENCE</scope>
    <source>
        <strain evidence="1">EC-137</strain>
    </source>
</reference>
<evidence type="ECO:0000313" key="1">
    <source>
        <dbReference type="EMBL" id="KAI0031569.1"/>
    </source>
</evidence>